<dbReference type="Proteomes" id="UP000004622">
    <property type="component" value="Unassembled WGS sequence"/>
</dbReference>
<proteinExistence type="predicted"/>
<dbReference type="Pfam" id="PF02129">
    <property type="entry name" value="Peptidase_S15"/>
    <property type="match status" value="1"/>
</dbReference>
<dbReference type="SUPFAM" id="SSF53474">
    <property type="entry name" value="alpha/beta-Hydrolases"/>
    <property type="match status" value="1"/>
</dbReference>
<evidence type="ECO:0000259" key="2">
    <source>
        <dbReference type="Pfam" id="PF02129"/>
    </source>
</evidence>
<organism evidence="3 4">
    <name type="scientific">Nitratireductor aquibiodomus RA22</name>
    <dbReference type="NCBI Taxonomy" id="1189611"/>
    <lineage>
        <taxon>Bacteria</taxon>
        <taxon>Pseudomonadati</taxon>
        <taxon>Pseudomonadota</taxon>
        <taxon>Alphaproteobacteria</taxon>
        <taxon>Hyphomicrobiales</taxon>
        <taxon>Phyllobacteriaceae</taxon>
        <taxon>Nitratireductor</taxon>
    </lineage>
</organism>
<feature type="domain" description="Xaa-Pro dipeptidyl-peptidase-like" evidence="2">
    <location>
        <begin position="10"/>
        <end position="104"/>
    </location>
</feature>
<gene>
    <name evidence="3" type="ORF">A33O_15581</name>
</gene>
<evidence type="ECO:0000313" key="3">
    <source>
        <dbReference type="EMBL" id="EIM73601.1"/>
    </source>
</evidence>
<protein>
    <submittedName>
        <fullName evidence="3">Alpha/beta hydrolase fold protein</fullName>
    </submittedName>
</protein>
<evidence type="ECO:0000313" key="4">
    <source>
        <dbReference type="Proteomes" id="UP000004622"/>
    </source>
</evidence>
<dbReference type="EMBL" id="AJXZ01000038">
    <property type="protein sequence ID" value="EIM73601.1"/>
    <property type="molecule type" value="Genomic_DNA"/>
</dbReference>
<name>I5BVJ9_9HYPH</name>
<dbReference type="OrthoDB" id="217645at2"/>
<dbReference type="PATRIC" id="fig|1189611.3.peg.3148"/>
<evidence type="ECO:0000256" key="1">
    <source>
        <dbReference type="ARBA" id="ARBA00022801"/>
    </source>
</evidence>
<accession>I5BVJ9</accession>
<dbReference type="InterPro" id="IPR000383">
    <property type="entry name" value="Xaa-Pro-like_dom"/>
</dbReference>
<reference evidence="3 4" key="1">
    <citation type="journal article" date="2012" name="J. Bacteriol.">
        <title>Genome Sequence of Nitratireductor aquibiodomus Strain RA22.</title>
        <authorList>
            <person name="Singh A."/>
            <person name="Jangir P.K."/>
            <person name="Kumari C."/>
            <person name="Sharma R."/>
        </authorList>
    </citation>
    <scope>NUCLEOTIDE SEQUENCE [LARGE SCALE GENOMIC DNA]</scope>
    <source>
        <strain evidence="3 4">RA22</strain>
    </source>
</reference>
<dbReference type="InterPro" id="IPR050261">
    <property type="entry name" value="FrsA_esterase"/>
</dbReference>
<keyword evidence="1 3" id="KW-0378">Hydrolase</keyword>
<sequence>MAHGFSGTQQRSLARTAQGFADAGFAVFTFDYRSFGESEGTPRQVIDIAHQLKNWKAAVAFTLGLDGIDRDRIGLWGSSLSGAHVVHVAAHNPAIAAVIAQVPFNGFPSRVEGRSAAESIGLFWVAINDRARALLGHRPLYVPVVGRPGERAIITTERADTIVLALKGSHWENRVAPRVILDMFFWRSARFGGASPQNAAPCLPRRAGCAYAARAGPRDR</sequence>
<dbReference type="InterPro" id="IPR029058">
    <property type="entry name" value="AB_hydrolase_fold"/>
</dbReference>
<dbReference type="Gene3D" id="3.40.50.1820">
    <property type="entry name" value="alpha/beta hydrolase"/>
    <property type="match status" value="1"/>
</dbReference>
<dbReference type="GO" id="GO:0052689">
    <property type="term" value="F:carboxylic ester hydrolase activity"/>
    <property type="evidence" value="ECO:0007669"/>
    <property type="project" value="UniProtKB-ARBA"/>
</dbReference>
<dbReference type="AlphaFoldDB" id="I5BVJ9"/>
<comment type="caution">
    <text evidence="3">The sequence shown here is derived from an EMBL/GenBank/DDBJ whole genome shotgun (WGS) entry which is preliminary data.</text>
</comment>
<dbReference type="PANTHER" id="PTHR22946">
    <property type="entry name" value="DIENELACTONE HYDROLASE DOMAIN-CONTAINING PROTEIN-RELATED"/>
    <property type="match status" value="1"/>
</dbReference>
<dbReference type="PANTHER" id="PTHR22946:SF9">
    <property type="entry name" value="POLYKETIDE TRANSFERASE AF380"/>
    <property type="match status" value="1"/>
</dbReference>